<accession>A0A6A5X0K1</accession>
<reference evidence="1" key="1">
    <citation type="journal article" date="2020" name="Stud. Mycol.">
        <title>101 Dothideomycetes genomes: a test case for predicting lifestyles and emergence of pathogens.</title>
        <authorList>
            <person name="Haridas S."/>
            <person name="Albert R."/>
            <person name="Binder M."/>
            <person name="Bloem J."/>
            <person name="Labutti K."/>
            <person name="Salamov A."/>
            <person name="Andreopoulos B."/>
            <person name="Baker S."/>
            <person name="Barry K."/>
            <person name="Bills G."/>
            <person name="Bluhm B."/>
            <person name="Cannon C."/>
            <person name="Castanera R."/>
            <person name="Culley D."/>
            <person name="Daum C."/>
            <person name="Ezra D."/>
            <person name="Gonzalez J."/>
            <person name="Henrissat B."/>
            <person name="Kuo A."/>
            <person name="Liang C."/>
            <person name="Lipzen A."/>
            <person name="Lutzoni F."/>
            <person name="Magnuson J."/>
            <person name="Mondo S."/>
            <person name="Nolan M."/>
            <person name="Ohm R."/>
            <person name="Pangilinan J."/>
            <person name="Park H.-J."/>
            <person name="Ramirez L."/>
            <person name="Alfaro M."/>
            <person name="Sun H."/>
            <person name="Tritt A."/>
            <person name="Yoshinaga Y."/>
            <person name="Zwiers L.-H."/>
            <person name="Turgeon B."/>
            <person name="Goodwin S."/>
            <person name="Spatafora J."/>
            <person name="Crous P."/>
            <person name="Grigoriev I."/>
        </authorList>
    </citation>
    <scope>NUCLEOTIDE SEQUENCE</scope>
    <source>
        <strain evidence="1">CBS 123094</strain>
    </source>
</reference>
<proteinExistence type="predicted"/>
<dbReference type="AlphaFoldDB" id="A0A6A5X0K1"/>
<evidence type="ECO:0000313" key="2">
    <source>
        <dbReference type="Proteomes" id="UP000799779"/>
    </source>
</evidence>
<organism evidence="1 2">
    <name type="scientific">Amniculicola lignicola CBS 123094</name>
    <dbReference type="NCBI Taxonomy" id="1392246"/>
    <lineage>
        <taxon>Eukaryota</taxon>
        <taxon>Fungi</taxon>
        <taxon>Dikarya</taxon>
        <taxon>Ascomycota</taxon>
        <taxon>Pezizomycotina</taxon>
        <taxon>Dothideomycetes</taxon>
        <taxon>Pleosporomycetidae</taxon>
        <taxon>Pleosporales</taxon>
        <taxon>Amniculicolaceae</taxon>
        <taxon>Amniculicola</taxon>
    </lineage>
</organism>
<name>A0A6A5X0K1_9PLEO</name>
<dbReference type="Proteomes" id="UP000799779">
    <property type="component" value="Unassembled WGS sequence"/>
</dbReference>
<keyword evidence="2" id="KW-1185">Reference proteome</keyword>
<evidence type="ECO:0000313" key="1">
    <source>
        <dbReference type="EMBL" id="KAF2003406.1"/>
    </source>
</evidence>
<sequence>MRRQCRPRPRLPTSNVCFYWWQAKQPARALVASTVLAFASPSRTCPFAARLSTSQQPSIVLCSSTNLDFCWKGQGEARIRGAFLGSHAGAGAYRWLSLRRVDWFLGSTADLGKVAEMLTAKRGSIAAALPLTSIAVWERGWVNGRAAGEQMGDNNSGVLWGERRRRRGQVRQLKRRRRALVVAAIYWSFGGWADRTSRKCACFGWLLVPGPEESPRAWILALHSPMENECMPPACSLKFVRCPLVQPPFVC</sequence>
<dbReference type="EMBL" id="ML977572">
    <property type="protein sequence ID" value="KAF2003406.1"/>
    <property type="molecule type" value="Genomic_DNA"/>
</dbReference>
<protein>
    <submittedName>
        <fullName evidence="1">Uncharacterized protein</fullName>
    </submittedName>
</protein>
<gene>
    <name evidence="1" type="ORF">P154DRAFT_84192</name>
</gene>